<dbReference type="Pfam" id="PF06293">
    <property type="entry name" value="Kdo"/>
    <property type="match status" value="1"/>
</dbReference>
<keyword evidence="3" id="KW-1185">Reference proteome</keyword>
<evidence type="ECO:0000313" key="2">
    <source>
        <dbReference type="EMBL" id="EGX46099.1"/>
    </source>
</evidence>
<dbReference type="InterPro" id="IPR011009">
    <property type="entry name" value="Kinase-like_dom_sf"/>
</dbReference>
<dbReference type="InterPro" id="IPR000719">
    <property type="entry name" value="Prot_kinase_dom"/>
</dbReference>
<name>G1XL93_ARTOA</name>
<dbReference type="InterPro" id="IPR052396">
    <property type="entry name" value="Meiotic_Drive_Suppr_Kinase"/>
</dbReference>
<proteinExistence type="predicted"/>
<dbReference type="OrthoDB" id="2942798at2759"/>
<sequence length="462" mass="52970">MDLFSFLEAVAPPKIRKTSPISSTPPTNPVSPGHHLQNLKEWPDIRNKVHQLLDPLLQQKSSQKTQSNAFRTIANRFNHEAQRWSSCGNKSDVLRLGAHVYERPSVRILYELFSIDSDFGHHKGAIVIGDPDRVFYTYTYTYTGKSYERSRTKFLIQWEPPWTFSTPQNLIHHFNDNRADLDDKVVKLVHQIYGYMTFNNLTYGGFCNYEALYLFRRTRDNGLEVSPPFLYSDPGTRGPVAALMYICKQAVEEHQSFNSFPITHTFILDDLDIEGSWDENLTVPWKDMALRLSGTGRKNIATVMSGEIQPREDVKFRYSSPAFFKVYDITKPYNLDFAHKEISAYNRLHSLQGKYIPRLYAAGSTWKALKILVIEDCGQTACDENMTEELWSQARKAIVAIHRHGAIHGDIRIENFVIAKGTIEVIDLGMCRQGTPAEQGAELAELDRMRKSWEAEHTSDPQ</sequence>
<reference evidence="2 3" key="1">
    <citation type="journal article" date="2011" name="PLoS Pathog.">
        <title>Genomic and proteomic analyses of the fungus Arthrobotrys oligospora provide insights into nematode-trap formation.</title>
        <authorList>
            <person name="Yang J."/>
            <person name="Wang L."/>
            <person name="Ji X."/>
            <person name="Feng Y."/>
            <person name="Li X."/>
            <person name="Zou C."/>
            <person name="Xu J."/>
            <person name="Ren Y."/>
            <person name="Mi Q."/>
            <person name="Wu J."/>
            <person name="Liu S."/>
            <person name="Liu Y."/>
            <person name="Huang X."/>
            <person name="Wang H."/>
            <person name="Niu X."/>
            <person name="Li J."/>
            <person name="Liang L."/>
            <person name="Luo Y."/>
            <person name="Ji K."/>
            <person name="Zhou W."/>
            <person name="Yu Z."/>
            <person name="Li G."/>
            <person name="Liu Y."/>
            <person name="Li L."/>
            <person name="Qiao M."/>
            <person name="Feng L."/>
            <person name="Zhang K.-Q."/>
        </authorList>
    </citation>
    <scope>NUCLEOTIDE SEQUENCE [LARGE SCALE GENOMIC DNA]</scope>
    <source>
        <strain evidence="3">ATCC 24927 / CBS 115.81 / DSM 1491</strain>
    </source>
</reference>
<dbReference type="PROSITE" id="PS50011">
    <property type="entry name" value="PROTEIN_KINASE_DOM"/>
    <property type="match status" value="1"/>
</dbReference>
<organism evidence="2 3">
    <name type="scientific">Arthrobotrys oligospora (strain ATCC 24927 / CBS 115.81 / DSM 1491)</name>
    <name type="common">Nematode-trapping fungus</name>
    <name type="synonym">Didymozoophaga oligospora</name>
    <dbReference type="NCBI Taxonomy" id="756982"/>
    <lineage>
        <taxon>Eukaryota</taxon>
        <taxon>Fungi</taxon>
        <taxon>Dikarya</taxon>
        <taxon>Ascomycota</taxon>
        <taxon>Pezizomycotina</taxon>
        <taxon>Orbiliomycetes</taxon>
        <taxon>Orbiliales</taxon>
        <taxon>Orbiliaceae</taxon>
        <taxon>Orbilia</taxon>
        <taxon>Orbilia oligospora</taxon>
    </lineage>
</organism>
<dbReference type="RefSeq" id="XP_011125255.1">
    <property type="nucleotide sequence ID" value="XM_011126953.1"/>
</dbReference>
<dbReference type="HOGENOM" id="CLU_591797_0_0_1"/>
<dbReference type="InParanoid" id="G1XL93"/>
<protein>
    <recommendedName>
        <fullName evidence="1">Protein kinase domain-containing protein</fullName>
    </recommendedName>
</protein>
<evidence type="ECO:0000313" key="3">
    <source>
        <dbReference type="Proteomes" id="UP000008784"/>
    </source>
</evidence>
<accession>G1XL93</accession>
<dbReference type="PANTHER" id="PTHR37171:SF1">
    <property type="entry name" value="SERINE_THREONINE-PROTEIN KINASE YRZF-RELATED"/>
    <property type="match status" value="1"/>
</dbReference>
<dbReference type="GeneID" id="22896160"/>
<feature type="domain" description="Protein kinase" evidence="1">
    <location>
        <begin position="289"/>
        <end position="462"/>
    </location>
</feature>
<dbReference type="PANTHER" id="PTHR37171">
    <property type="entry name" value="SERINE/THREONINE-PROTEIN KINASE YRZF-RELATED"/>
    <property type="match status" value="1"/>
</dbReference>
<dbReference type="Gene3D" id="1.10.510.10">
    <property type="entry name" value="Transferase(Phosphotransferase) domain 1"/>
    <property type="match status" value="1"/>
</dbReference>
<dbReference type="Proteomes" id="UP000008784">
    <property type="component" value="Unassembled WGS sequence"/>
</dbReference>
<dbReference type="SUPFAM" id="SSF56112">
    <property type="entry name" value="Protein kinase-like (PK-like)"/>
    <property type="match status" value="1"/>
</dbReference>
<dbReference type="eggNOG" id="ENOG502SBNN">
    <property type="taxonomic scope" value="Eukaryota"/>
</dbReference>
<dbReference type="EMBL" id="ADOT01000195">
    <property type="protein sequence ID" value="EGX46099.1"/>
    <property type="molecule type" value="Genomic_DNA"/>
</dbReference>
<dbReference type="GO" id="GO:0005524">
    <property type="term" value="F:ATP binding"/>
    <property type="evidence" value="ECO:0007669"/>
    <property type="project" value="InterPro"/>
</dbReference>
<gene>
    <name evidence="2" type="ORF">AOL_s00110g263</name>
</gene>
<dbReference type="AlphaFoldDB" id="G1XL93"/>
<dbReference type="STRING" id="756982.G1XL93"/>
<dbReference type="OMA" id="LEYYLVE"/>
<evidence type="ECO:0000259" key="1">
    <source>
        <dbReference type="PROSITE" id="PS50011"/>
    </source>
</evidence>
<dbReference type="GO" id="GO:0004672">
    <property type="term" value="F:protein kinase activity"/>
    <property type="evidence" value="ECO:0007669"/>
    <property type="project" value="InterPro"/>
</dbReference>
<comment type="caution">
    <text evidence="2">The sequence shown here is derived from an EMBL/GenBank/DDBJ whole genome shotgun (WGS) entry which is preliminary data.</text>
</comment>